<dbReference type="AlphaFoldDB" id="A0A1H7VKI2"/>
<evidence type="ECO:0000256" key="1">
    <source>
        <dbReference type="ARBA" id="ARBA00007689"/>
    </source>
</evidence>
<feature type="domain" description="YCII-related" evidence="2">
    <location>
        <begin position="2"/>
        <end position="85"/>
    </location>
</feature>
<protein>
    <recommendedName>
        <fullName evidence="2">YCII-related domain-containing protein</fullName>
    </recommendedName>
</protein>
<evidence type="ECO:0000313" key="3">
    <source>
        <dbReference type="EMBL" id="SEM09736.1"/>
    </source>
</evidence>
<dbReference type="InterPro" id="IPR051807">
    <property type="entry name" value="Sec-metab_biosynth-assoc"/>
</dbReference>
<accession>A0A1H7VKI2</accession>
<dbReference type="SUPFAM" id="SSF54909">
    <property type="entry name" value="Dimeric alpha+beta barrel"/>
    <property type="match status" value="1"/>
</dbReference>
<organism evidence="3 4">
    <name type="scientific">Nonomuraea pusilla</name>
    <dbReference type="NCBI Taxonomy" id="46177"/>
    <lineage>
        <taxon>Bacteria</taxon>
        <taxon>Bacillati</taxon>
        <taxon>Actinomycetota</taxon>
        <taxon>Actinomycetes</taxon>
        <taxon>Streptosporangiales</taxon>
        <taxon>Streptosporangiaceae</taxon>
        <taxon>Nonomuraea</taxon>
    </lineage>
</organism>
<evidence type="ECO:0000313" key="4">
    <source>
        <dbReference type="Proteomes" id="UP000198953"/>
    </source>
</evidence>
<evidence type="ECO:0000259" key="2">
    <source>
        <dbReference type="Pfam" id="PF03795"/>
    </source>
</evidence>
<dbReference type="InterPro" id="IPR005545">
    <property type="entry name" value="YCII"/>
</dbReference>
<name>A0A1H7VKI2_9ACTN</name>
<keyword evidence="4" id="KW-1185">Reference proteome</keyword>
<proteinExistence type="inferred from homology"/>
<gene>
    <name evidence="3" type="ORF">SAMN05660976_04196</name>
</gene>
<dbReference type="EMBL" id="FOBF01000009">
    <property type="protein sequence ID" value="SEM09736.1"/>
    <property type="molecule type" value="Genomic_DNA"/>
</dbReference>
<reference evidence="3 4" key="1">
    <citation type="submission" date="2016-10" db="EMBL/GenBank/DDBJ databases">
        <authorList>
            <person name="de Groot N.N."/>
        </authorList>
    </citation>
    <scope>NUCLEOTIDE SEQUENCE [LARGE SCALE GENOMIC DNA]</scope>
    <source>
        <strain evidence="3 4">DSM 43357</strain>
    </source>
</reference>
<sequence>MYGRDRPGAFPLKLSLSEEHWAFMDGYGEAMVARGPTLTGHDDDAESTGSLHVVDLPDVRAARAFAYDEPYYRAGVFESVLLCRFRNVLGRTMWDFTGAVAGYNRFLVLAMGGSGPAPAASAHLIASGELLALDGVARLGRAALVEAPDRESAAALLPAGGDDLVEVHPWRFGGRPAARGR</sequence>
<comment type="similarity">
    <text evidence="1">Belongs to the YciI family.</text>
</comment>
<dbReference type="Gene3D" id="3.30.70.1060">
    <property type="entry name" value="Dimeric alpha+beta barrel"/>
    <property type="match status" value="1"/>
</dbReference>
<dbReference type="PANTHER" id="PTHR33606">
    <property type="entry name" value="PROTEIN YCII"/>
    <property type="match status" value="1"/>
</dbReference>
<dbReference type="Proteomes" id="UP000198953">
    <property type="component" value="Unassembled WGS sequence"/>
</dbReference>
<dbReference type="STRING" id="46177.SAMN05660976_04196"/>
<dbReference type="Pfam" id="PF03795">
    <property type="entry name" value="YCII"/>
    <property type="match status" value="1"/>
</dbReference>
<dbReference type="PANTHER" id="PTHR33606:SF3">
    <property type="entry name" value="PROTEIN YCII"/>
    <property type="match status" value="1"/>
</dbReference>
<dbReference type="InterPro" id="IPR011008">
    <property type="entry name" value="Dimeric_a/b-barrel"/>
</dbReference>